<sequence length="327" mass="36871">MKKLVFLALSLLTIISCKEKSDEPAKRILADSSGNINQLSVVMDNSLWEGQVGDALRDNLAAPVEGLPQDEPLFSLSQIPPNTFTGFVRRSRIYLKVEKGNDSLAIVKDQYATPQTGIIISGQSQEQIIERINSSSDSIIDVLKATEIKEKQRRIGKSPESDEELEEAFGVSMKFPTAYRYAAQEDDFIWIRKEIPKGLMEILVYEVPLSTIDKDSSVIANIVKMRDSIGEKYIPGPVEGSYMITEEAFAPYLFETKIDGHFAYETRGTWEVNNAYMAGPFVNYAIRDEENDRYLIAEGFIFRPASSKRDHVFELDAILKTLKFNKS</sequence>
<name>A0A1I1DPC6_9FLAO</name>
<dbReference type="Proteomes" id="UP000199438">
    <property type="component" value="Unassembled WGS sequence"/>
</dbReference>
<accession>A0A1I1DPC6</accession>
<proteinExistence type="predicted"/>
<keyword evidence="2" id="KW-1185">Reference proteome</keyword>
<dbReference type="InterPro" id="IPR032286">
    <property type="entry name" value="DUF4837"/>
</dbReference>
<dbReference type="STRING" id="1334022.SAMN04487907_101527"/>
<evidence type="ECO:0008006" key="3">
    <source>
        <dbReference type="Google" id="ProtNLM"/>
    </source>
</evidence>
<reference evidence="2" key="1">
    <citation type="submission" date="2016-10" db="EMBL/GenBank/DDBJ databases">
        <authorList>
            <person name="Varghese N."/>
            <person name="Submissions S."/>
        </authorList>
    </citation>
    <scope>NUCLEOTIDE SEQUENCE [LARGE SCALE GENOMIC DNA]</scope>
    <source>
        <strain evidence="2">DSM 24499</strain>
    </source>
</reference>
<dbReference type="EMBL" id="FOKV01000001">
    <property type="protein sequence ID" value="SFB76694.1"/>
    <property type="molecule type" value="Genomic_DNA"/>
</dbReference>
<gene>
    <name evidence="1" type="ORF">SAMN04487907_101527</name>
</gene>
<evidence type="ECO:0000313" key="2">
    <source>
        <dbReference type="Proteomes" id="UP000199438"/>
    </source>
</evidence>
<organism evidence="1 2">
    <name type="scientific">Zunongwangia mangrovi</name>
    <dbReference type="NCBI Taxonomy" id="1334022"/>
    <lineage>
        <taxon>Bacteria</taxon>
        <taxon>Pseudomonadati</taxon>
        <taxon>Bacteroidota</taxon>
        <taxon>Flavobacteriia</taxon>
        <taxon>Flavobacteriales</taxon>
        <taxon>Flavobacteriaceae</taxon>
        <taxon>Zunongwangia</taxon>
    </lineage>
</organism>
<dbReference type="PROSITE" id="PS51257">
    <property type="entry name" value="PROKAR_LIPOPROTEIN"/>
    <property type="match status" value="1"/>
</dbReference>
<dbReference type="OrthoDB" id="1115230at2"/>
<evidence type="ECO:0000313" key="1">
    <source>
        <dbReference type="EMBL" id="SFB76694.1"/>
    </source>
</evidence>
<dbReference type="RefSeq" id="WP_092539824.1">
    <property type="nucleotide sequence ID" value="NZ_FOKV01000001.1"/>
</dbReference>
<dbReference type="Pfam" id="PF16125">
    <property type="entry name" value="DUF4837"/>
    <property type="match status" value="1"/>
</dbReference>
<protein>
    <recommendedName>
        <fullName evidence="3">DUF4837 domain-containing protein</fullName>
    </recommendedName>
</protein>
<dbReference type="AlphaFoldDB" id="A0A1I1DPC6"/>